<gene>
    <name evidence="6" type="ORF">AFI02nite_37600</name>
</gene>
<dbReference type="Gene3D" id="3.40.50.20">
    <property type="match status" value="1"/>
</dbReference>
<proteinExistence type="predicted"/>
<evidence type="ECO:0000313" key="6">
    <source>
        <dbReference type="EMBL" id="GEK15724.1"/>
    </source>
</evidence>
<evidence type="ECO:0000313" key="7">
    <source>
        <dbReference type="Proteomes" id="UP000321787"/>
    </source>
</evidence>
<dbReference type="PANTHER" id="PTHR43585:SF2">
    <property type="entry name" value="ATP-GRASP ENZYME FSQD"/>
    <property type="match status" value="1"/>
</dbReference>
<dbReference type="SUPFAM" id="SSF56059">
    <property type="entry name" value="Glutathione synthetase ATP-binding domain-like"/>
    <property type="match status" value="1"/>
</dbReference>
<dbReference type="PANTHER" id="PTHR43585">
    <property type="entry name" value="FUMIPYRROLE BIOSYNTHESIS PROTEIN C"/>
    <property type="match status" value="1"/>
</dbReference>
<dbReference type="GO" id="GO:0046872">
    <property type="term" value="F:metal ion binding"/>
    <property type="evidence" value="ECO:0007669"/>
    <property type="project" value="InterPro"/>
</dbReference>
<dbReference type="GO" id="GO:0005524">
    <property type="term" value="F:ATP binding"/>
    <property type="evidence" value="ECO:0007669"/>
    <property type="project" value="UniProtKB-UniRule"/>
</dbReference>
<evidence type="ECO:0000256" key="1">
    <source>
        <dbReference type="ARBA" id="ARBA00022598"/>
    </source>
</evidence>
<accession>A0A510UM70</accession>
<protein>
    <recommendedName>
        <fullName evidence="5">ATP-grasp domain-containing protein</fullName>
    </recommendedName>
</protein>
<dbReference type="Proteomes" id="UP000321787">
    <property type="component" value="Unassembled WGS sequence"/>
</dbReference>
<dbReference type="PROSITE" id="PS50975">
    <property type="entry name" value="ATP_GRASP"/>
    <property type="match status" value="1"/>
</dbReference>
<dbReference type="AlphaFoldDB" id="A0A510UM70"/>
<dbReference type="EMBL" id="BJTZ01000038">
    <property type="protein sequence ID" value="GEK15724.1"/>
    <property type="molecule type" value="Genomic_DNA"/>
</dbReference>
<dbReference type="Pfam" id="PF18603">
    <property type="entry name" value="LAL_C2"/>
    <property type="match status" value="1"/>
</dbReference>
<dbReference type="InterPro" id="IPR052032">
    <property type="entry name" value="ATP-dep_AA_Ligase"/>
</dbReference>
<keyword evidence="2 4" id="KW-0547">Nucleotide-binding</keyword>
<dbReference type="RefSeq" id="WP_146866299.1">
    <property type="nucleotide sequence ID" value="NZ_BJTZ01000038.1"/>
</dbReference>
<keyword evidence="3 4" id="KW-0067">ATP-binding</keyword>
<dbReference type="Gene3D" id="3.30.1490.20">
    <property type="entry name" value="ATP-grasp fold, A domain"/>
    <property type="match status" value="1"/>
</dbReference>
<organism evidence="6 7">
    <name type="scientific">Aliivibrio fischeri</name>
    <name type="common">Vibrio fischeri</name>
    <dbReference type="NCBI Taxonomy" id="668"/>
    <lineage>
        <taxon>Bacteria</taxon>
        <taxon>Pseudomonadati</taxon>
        <taxon>Pseudomonadota</taxon>
        <taxon>Gammaproteobacteria</taxon>
        <taxon>Vibrionales</taxon>
        <taxon>Vibrionaceae</taxon>
        <taxon>Aliivibrio</taxon>
    </lineage>
</organism>
<name>A0A510UM70_ALIFS</name>
<dbReference type="Pfam" id="PF13535">
    <property type="entry name" value="ATP-grasp_4"/>
    <property type="match status" value="1"/>
</dbReference>
<evidence type="ECO:0000256" key="3">
    <source>
        <dbReference type="ARBA" id="ARBA00022840"/>
    </source>
</evidence>
<dbReference type="InterPro" id="IPR013815">
    <property type="entry name" value="ATP_grasp_subdomain_1"/>
</dbReference>
<dbReference type="GO" id="GO:0016874">
    <property type="term" value="F:ligase activity"/>
    <property type="evidence" value="ECO:0007669"/>
    <property type="project" value="UniProtKB-KW"/>
</dbReference>
<dbReference type="InterPro" id="IPR040570">
    <property type="entry name" value="LAL_C2"/>
</dbReference>
<sequence>MQKHLVMISPHKAMLDIVDRHNIKCTIIDKINNIRLYKSITNHNLILCDYECIETCYSLLNGLHNVHPISTIVTLTEKAIPIASEISERLHLSYTSLDTVDVIYNKVKMRSILESYKDFSLPYIELMNKNQLRAFIRKFSYPVIVKPKDGVGSVGVQKICNDTDFSEFKFTDGLIAEQFIEGAEYSVECFSFSGDHKVIAITEKTIVGEKNFTELGHIIPANISKKTNQDINNYIVRFLDIIGIKNGASHTEIKIFKNNIHIIETHNRIGGDRISSLVKLSTGIDLVELSILWPLDLCKKIEISNLFYQYSSIRFLNPKKGFVESINGVESLLYSPNIISVECLINKGDNVKPISDSFSRYGFIISVGKSFNEVKLTSIDAINSILINYKN</sequence>
<dbReference type="InterPro" id="IPR011761">
    <property type="entry name" value="ATP-grasp"/>
</dbReference>
<evidence type="ECO:0000259" key="5">
    <source>
        <dbReference type="PROSITE" id="PS50975"/>
    </source>
</evidence>
<evidence type="ECO:0000256" key="4">
    <source>
        <dbReference type="PROSITE-ProRule" id="PRU00409"/>
    </source>
</evidence>
<comment type="caution">
    <text evidence="6">The sequence shown here is derived from an EMBL/GenBank/DDBJ whole genome shotgun (WGS) entry which is preliminary data.</text>
</comment>
<keyword evidence="1" id="KW-0436">Ligase</keyword>
<reference evidence="6 7" key="1">
    <citation type="submission" date="2019-07" db="EMBL/GenBank/DDBJ databases">
        <title>Whole genome shotgun sequence of Aliivibrio fischeri NBRC 101058.</title>
        <authorList>
            <person name="Hosoyama A."/>
            <person name="Uohara A."/>
            <person name="Ohji S."/>
            <person name="Ichikawa N."/>
        </authorList>
    </citation>
    <scope>NUCLEOTIDE SEQUENCE [LARGE SCALE GENOMIC DNA]</scope>
    <source>
        <strain evidence="6 7">NBRC 101058</strain>
    </source>
</reference>
<dbReference type="Gene3D" id="3.30.470.20">
    <property type="entry name" value="ATP-grasp fold, B domain"/>
    <property type="match status" value="1"/>
</dbReference>
<feature type="domain" description="ATP-grasp" evidence="5">
    <location>
        <begin position="110"/>
        <end position="295"/>
    </location>
</feature>
<evidence type="ECO:0000256" key="2">
    <source>
        <dbReference type="ARBA" id="ARBA00022741"/>
    </source>
</evidence>